<dbReference type="Gene3D" id="3.20.20.70">
    <property type="entry name" value="Aldolase class I"/>
    <property type="match status" value="1"/>
</dbReference>
<dbReference type="InterPro" id="IPR001155">
    <property type="entry name" value="OxRdtase_FMN_N"/>
</dbReference>
<evidence type="ECO:0000256" key="5">
    <source>
        <dbReference type="ARBA" id="ARBA00022643"/>
    </source>
</evidence>
<dbReference type="AlphaFoldDB" id="A0A9Q2NYS2"/>
<evidence type="ECO:0000256" key="2">
    <source>
        <dbReference type="ARBA" id="ARBA00001966"/>
    </source>
</evidence>
<sequence>MKIGGTQVRNRIFVPAHTTNYGENNLPSDRHLAYHRARAAGGAGLNIFEGIRVHRSSLGRQQGLNGFDPACIAPFARIANAVRDEGGRLFGQIIHLGRHIDGNFARTPAWSASDIPWAATAPPPHPMTEEEIALVVQAHADVAANLIQAGLDGIELTMSHGHLLQQFMSPASNLREDHYGGSLENRLRFPLDTLRAVRAQLGPDRTLGIRISADEYLPGGLSLDDMTGIVRQLAETVQVDFVNVSHSAYHGSYTVSTQMADMAFNIDQFQPLTHAISAALDGMARKPVVMTVCRYQKVSQAEEMLAQGGTDMIGMARAHIADPAIVSKAQTGRETETTPCIGCNQGCAGMLALNLAITCLTNPTAGREADWPTAKLCRTTVPKRVLVIGGGPGGMEAAATAAELGHEVTLVERTNALGGALLWATRMPLRHEFSTLLAAQKARLERAGVTIHLGTQAGANSSHGYDTVIQATGAVPRAQELASGGQTLTLEAALADHDMLGQHVTMVDSLGTWSVVSVAEWLADLGKHVTLIAPSGSPGWTISMYSSFALKQRLKDKKVKVIPGQALQDFSGGMVQLTDLSLGEPGARFGADSVIAPLPARPLTLNGTSGSNLPVPVTAIGDCQSARTALEAIFEGHEAARNL</sequence>
<dbReference type="InterPro" id="IPR036188">
    <property type="entry name" value="FAD/NAD-bd_sf"/>
</dbReference>
<protein>
    <submittedName>
        <fullName evidence="12">FAD-dependent oxidoreductase</fullName>
    </submittedName>
</protein>
<feature type="domain" description="NADH:flavin oxidoreductase/NADH oxidase N-terminal" evidence="10">
    <location>
        <begin position="1"/>
        <end position="336"/>
    </location>
</feature>
<comment type="cofactor">
    <cofactor evidence="1">
        <name>FMN</name>
        <dbReference type="ChEBI" id="CHEBI:58210"/>
    </cofactor>
</comment>
<dbReference type="SUPFAM" id="SSF51971">
    <property type="entry name" value="Nucleotide-binding domain"/>
    <property type="match status" value="1"/>
</dbReference>
<comment type="cofactor">
    <cofactor evidence="2">
        <name>[4Fe-4S] cluster</name>
        <dbReference type="ChEBI" id="CHEBI:49883"/>
    </cofactor>
</comment>
<dbReference type="GO" id="GO:0010181">
    <property type="term" value="F:FMN binding"/>
    <property type="evidence" value="ECO:0007669"/>
    <property type="project" value="InterPro"/>
</dbReference>
<evidence type="ECO:0000313" key="12">
    <source>
        <dbReference type="EMBL" id="MBM2414662.1"/>
    </source>
</evidence>
<name>A0A9Q2NYS2_9RHOB</name>
<evidence type="ECO:0000313" key="13">
    <source>
        <dbReference type="EMBL" id="MBM2419333.1"/>
    </source>
</evidence>
<dbReference type="InterPro" id="IPR051793">
    <property type="entry name" value="NADH:flavin_oxidoreductase"/>
</dbReference>
<dbReference type="Proteomes" id="UP000755667">
    <property type="component" value="Unassembled WGS sequence"/>
</dbReference>
<dbReference type="Pfam" id="PF07992">
    <property type="entry name" value="Pyr_redox_2"/>
    <property type="match status" value="1"/>
</dbReference>
<evidence type="ECO:0000256" key="6">
    <source>
        <dbReference type="ARBA" id="ARBA00022723"/>
    </source>
</evidence>
<evidence type="ECO:0000256" key="1">
    <source>
        <dbReference type="ARBA" id="ARBA00001917"/>
    </source>
</evidence>
<dbReference type="EMBL" id="JAFBXF010000017">
    <property type="protein sequence ID" value="MBM2419333.1"/>
    <property type="molecule type" value="Genomic_DNA"/>
</dbReference>
<feature type="domain" description="FAD/NAD(P)-binding" evidence="11">
    <location>
        <begin position="384"/>
        <end position="595"/>
    </location>
</feature>
<reference evidence="12 15" key="1">
    <citation type="submission" date="2021-01" db="EMBL/GenBank/DDBJ databases">
        <title>Diatom-associated Roseobacters Show Island Model of Population Structure.</title>
        <authorList>
            <person name="Qu L."/>
            <person name="Feng X."/>
            <person name="Chen Y."/>
            <person name="Li L."/>
            <person name="Wang X."/>
            <person name="Hu Z."/>
            <person name="Wang H."/>
            <person name="Luo H."/>
        </authorList>
    </citation>
    <scope>NUCLEOTIDE SEQUENCE</scope>
    <source>
        <strain evidence="13 15">CC28-63</strain>
        <strain evidence="12">CC28-69</strain>
    </source>
</reference>
<keyword evidence="4" id="KW-0285">Flavoprotein</keyword>
<evidence type="ECO:0000313" key="15">
    <source>
        <dbReference type="Proteomes" id="UP000809440"/>
    </source>
</evidence>
<dbReference type="SUPFAM" id="SSF51905">
    <property type="entry name" value="FAD/NAD(P)-binding domain"/>
    <property type="match status" value="1"/>
</dbReference>
<dbReference type="GO" id="GO:0051536">
    <property type="term" value="F:iron-sulfur cluster binding"/>
    <property type="evidence" value="ECO:0007669"/>
    <property type="project" value="UniProtKB-KW"/>
</dbReference>
<accession>A0A9Q2NYS2</accession>
<dbReference type="RefSeq" id="WP_203276045.1">
    <property type="nucleotide sequence ID" value="NZ_JAFBWU010000017.1"/>
</dbReference>
<evidence type="ECO:0000256" key="4">
    <source>
        <dbReference type="ARBA" id="ARBA00022630"/>
    </source>
</evidence>
<dbReference type="Pfam" id="PF00724">
    <property type="entry name" value="Oxidored_FMN"/>
    <property type="match status" value="1"/>
</dbReference>
<evidence type="ECO:0000256" key="9">
    <source>
        <dbReference type="ARBA" id="ARBA00023014"/>
    </source>
</evidence>
<comment type="similarity">
    <text evidence="3">In the N-terminal section; belongs to the NADH:flavin oxidoreductase/NADH oxidase family.</text>
</comment>
<dbReference type="GO" id="GO:0046872">
    <property type="term" value="F:metal ion binding"/>
    <property type="evidence" value="ECO:0007669"/>
    <property type="project" value="UniProtKB-KW"/>
</dbReference>
<evidence type="ECO:0000259" key="11">
    <source>
        <dbReference type="Pfam" id="PF07992"/>
    </source>
</evidence>
<evidence type="ECO:0000256" key="7">
    <source>
        <dbReference type="ARBA" id="ARBA00023002"/>
    </source>
</evidence>
<organism evidence="12 14">
    <name type="scientific">Marivita cryptomonadis</name>
    <dbReference type="NCBI Taxonomy" id="505252"/>
    <lineage>
        <taxon>Bacteria</taxon>
        <taxon>Pseudomonadati</taxon>
        <taxon>Pseudomonadota</taxon>
        <taxon>Alphaproteobacteria</taxon>
        <taxon>Rhodobacterales</taxon>
        <taxon>Roseobacteraceae</taxon>
        <taxon>Marivita</taxon>
    </lineage>
</organism>
<comment type="caution">
    <text evidence="12">The sequence shown here is derived from an EMBL/GenBank/DDBJ whole genome shotgun (WGS) entry which is preliminary data.</text>
</comment>
<dbReference type="PANTHER" id="PTHR42917:SF2">
    <property type="entry name" value="2,4-DIENOYL-COA REDUCTASE [(2E)-ENOYL-COA-PRODUCING]"/>
    <property type="match status" value="1"/>
</dbReference>
<dbReference type="PRINTS" id="PR00411">
    <property type="entry name" value="PNDRDTASEI"/>
</dbReference>
<dbReference type="PANTHER" id="PTHR42917">
    <property type="entry name" value="2,4-DIENOYL-COA REDUCTASE"/>
    <property type="match status" value="1"/>
</dbReference>
<keyword evidence="9" id="KW-0411">Iron-sulfur</keyword>
<proteinExistence type="inferred from homology"/>
<evidence type="ECO:0000256" key="8">
    <source>
        <dbReference type="ARBA" id="ARBA00023004"/>
    </source>
</evidence>
<dbReference type="Proteomes" id="UP000809440">
    <property type="component" value="Unassembled WGS sequence"/>
</dbReference>
<keyword evidence="15" id="KW-1185">Reference proteome</keyword>
<dbReference type="InterPro" id="IPR023753">
    <property type="entry name" value="FAD/NAD-binding_dom"/>
</dbReference>
<dbReference type="EMBL" id="JAFBXE010000017">
    <property type="protein sequence ID" value="MBM2414662.1"/>
    <property type="molecule type" value="Genomic_DNA"/>
</dbReference>
<keyword evidence="8" id="KW-0408">Iron</keyword>
<dbReference type="Gene3D" id="3.40.50.720">
    <property type="entry name" value="NAD(P)-binding Rossmann-like Domain"/>
    <property type="match status" value="1"/>
</dbReference>
<dbReference type="SUPFAM" id="SSF51395">
    <property type="entry name" value="FMN-linked oxidoreductases"/>
    <property type="match status" value="1"/>
</dbReference>
<gene>
    <name evidence="12" type="ORF">JQX41_20260</name>
    <name evidence="13" type="ORF">JQX48_20280</name>
</gene>
<keyword evidence="6" id="KW-0479">Metal-binding</keyword>
<evidence type="ECO:0000313" key="14">
    <source>
        <dbReference type="Proteomes" id="UP000755667"/>
    </source>
</evidence>
<keyword evidence="5" id="KW-0288">FMN</keyword>
<evidence type="ECO:0000256" key="3">
    <source>
        <dbReference type="ARBA" id="ARBA00011048"/>
    </source>
</evidence>
<dbReference type="InterPro" id="IPR013785">
    <property type="entry name" value="Aldolase_TIM"/>
</dbReference>
<dbReference type="Gene3D" id="3.50.50.60">
    <property type="entry name" value="FAD/NAD(P)-binding domain"/>
    <property type="match status" value="1"/>
</dbReference>
<evidence type="ECO:0000259" key="10">
    <source>
        <dbReference type="Pfam" id="PF00724"/>
    </source>
</evidence>
<dbReference type="GO" id="GO:0016491">
    <property type="term" value="F:oxidoreductase activity"/>
    <property type="evidence" value="ECO:0007669"/>
    <property type="project" value="UniProtKB-KW"/>
</dbReference>
<keyword evidence="7" id="KW-0560">Oxidoreductase</keyword>